<gene>
    <name evidence="2" type="ORF">UFOPK3662_02159</name>
</gene>
<dbReference type="SUPFAM" id="SSF56112">
    <property type="entry name" value="Protein kinase-like (PK-like)"/>
    <property type="match status" value="1"/>
</dbReference>
<evidence type="ECO:0000259" key="1">
    <source>
        <dbReference type="Pfam" id="PF01636"/>
    </source>
</evidence>
<evidence type="ECO:0000313" key="2">
    <source>
        <dbReference type="EMBL" id="CAB4944892.1"/>
    </source>
</evidence>
<dbReference type="AlphaFoldDB" id="A0A6J7JRZ8"/>
<dbReference type="EMBL" id="CAFBMW010000017">
    <property type="protein sequence ID" value="CAB4944892.1"/>
    <property type="molecule type" value="Genomic_DNA"/>
</dbReference>
<dbReference type="InterPro" id="IPR002575">
    <property type="entry name" value="Aminoglycoside_PTrfase"/>
</dbReference>
<dbReference type="Pfam" id="PF01636">
    <property type="entry name" value="APH"/>
    <property type="match status" value="1"/>
</dbReference>
<feature type="domain" description="Aminoglycoside phosphotransferase" evidence="1">
    <location>
        <begin position="33"/>
        <end position="255"/>
    </location>
</feature>
<protein>
    <submittedName>
        <fullName evidence="2">Unannotated protein</fullName>
    </submittedName>
</protein>
<proteinExistence type="predicted"/>
<dbReference type="Gene3D" id="3.30.200.20">
    <property type="entry name" value="Phosphorylase Kinase, domain 1"/>
    <property type="match status" value="1"/>
</dbReference>
<reference evidence="2" key="1">
    <citation type="submission" date="2020-05" db="EMBL/GenBank/DDBJ databases">
        <authorList>
            <person name="Chiriac C."/>
            <person name="Salcher M."/>
            <person name="Ghai R."/>
            <person name="Kavagutti S V."/>
        </authorList>
    </citation>
    <scope>NUCLEOTIDE SEQUENCE</scope>
</reference>
<name>A0A6J7JRZ8_9ZZZZ</name>
<sequence>MVRAVVRQCSDEDGVGPFDAIAEVFALGRPTAVRPVTGGLSNEMWKLDTSTGAFAVKVMRAHTDEPGFRDNIETAHAIEAAAFRRGVPCPEPMLAAGGGCLAVVAGDLVRVHRWVEGRPVQPRAWLEQVGELTAQIHSVADPFDDVLDDEPWDVTRWAGLADHPDLPSALAHGLSRAAPRLAALEAATAAPAVTTLHASSHGDLDPKNTLSVGETLMALDWDAAGPRPVIREAASVALDWSNGPREFQRVITAYSRATGVALPAESWVLGGWVSALAGWLVHNTTTRPGDPIGREQTRLTCDRLLGLHTHLGSYVDALRAA</sequence>
<dbReference type="InterPro" id="IPR011009">
    <property type="entry name" value="Kinase-like_dom_sf"/>
</dbReference>
<organism evidence="2">
    <name type="scientific">freshwater metagenome</name>
    <dbReference type="NCBI Taxonomy" id="449393"/>
    <lineage>
        <taxon>unclassified sequences</taxon>
        <taxon>metagenomes</taxon>
        <taxon>ecological metagenomes</taxon>
    </lineage>
</organism>
<accession>A0A6J7JRZ8</accession>
<dbReference type="Gene3D" id="3.90.1200.10">
    <property type="match status" value="1"/>
</dbReference>